<dbReference type="InterPro" id="IPR008557">
    <property type="entry name" value="PhoX"/>
</dbReference>
<organism evidence="2 3">
    <name type="scientific">Paenibacillus marchantiophytorum</name>
    <dbReference type="NCBI Taxonomy" id="1619310"/>
    <lineage>
        <taxon>Bacteria</taxon>
        <taxon>Bacillati</taxon>
        <taxon>Bacillota</taxon>
        <taxon>Bacilli</taxon>
        <taxon>Bacillales</taxon>
        <taxon>Paenibacillaceae</taxon>
        <taxon>Paenibacillus</taxon>
    </lineage>
</organism>
<protein>
    <recommendedName>
        <fullName evidence="4">DUF839 domain-containing protein</fullName>
    </recommendedName>
</protein>
<keyword evidence="3" id="KW-1185">Reference proteome</keyword>
<sequence>MEMKKPLSRRHFLKYLGASAASLAAAYSGLSSLTHKANASASDINAYDELPETFNPTLHTANDTDQLLLASGFSYNVLAAYGDVINKSGDTLGFNNSYTSFFPLSGSTTEALLWVNHESAQYSWMLDRSMTIAWEQQKQLLNEQGASILHIKKDALGQWKLVPDSTLARRISGLTPIELTGPVRGSQSVNGATLVQGTFANRGGSQTLWNTQLTCENRFETTCRDAGLALSHYGWIVEVDPFDHGKLPVKHTALGRFHHGSAAMTLNSDQHVVVYMGEDSPEGFVYKFVSADQWSDDKKANTAQLLSEGSLYAADLIKGRWIELTIELVRKQLNSMTYQVPTVLNKSKDVLLKQFQTQNDVLTSVSEAALILGATPCDRPAELTVRPSNKQVYIAFTQNDSRGNLHGQIIKLKESGNGETFAFETFITGGRQSGFSSPGALAFDKNDNLWVSSDISPDRLNTGAWSEFKNNGLYLIHPSGTERKTKQYASSPTEAALSGLSFTDHQATVFVAVNHPGASGAGTTSPTSQWQHRFGKKDPRSAVVVITRSLL</sequence>
<dbReference type="PANTHER" id="PTHR35399:SF2">
    <property type="entry name" value="DUF839 DOMAIN-CONTAINING PROTEIN"/>
    <property type="match status" value="1"/>
</dbReference>
<comment type="caution">
    <text evidence="2">The sequence shown here is derived from an EMBL/GenBank/DDBJ whole genome shotgun (WGS) entry which is preliminary data.</text>
</comment>
<proteinExistence type="predicted"/>
<dbReference type="PROSITE" id="PS51318">
    <property type="entry name" value="TAT"/>
    <property type="match status" value="1"/>
</dbReference>
<keyword evidence="1" id="KW-0732">Signal</keyword>
<dbReference type="InterPro" id="IPR011042">
    <property type="entry name" value="6-blade_b-propeller_TolB-like"/>
</dbReference>
<dbReference type="InterPro" id="IPR006311">
    <property type="entry name" value="TAT_signal"/>
</dbReference>
<evidence type="ECO:0000313" key="3">
    <source>
        <dbReference type="Proteomes" id="UP000615455"/>
    </source>
</evidence>
<name>A0ABQ1FH78_9BACL</name>
<dbReference type="SUPFAM" id="SSF63829">
    <property type="entry name" value="Calcium-dependent phosphotriesterase"/>
    <property type="match status" value="1"/>
</dbReference>
<dbReference type="Proteomes" id="UP000615455">
    <property type="component" value="Unassembled WGS sequence"/>
</dbReference>
<dbReference type="PANTHER" id="PTHR35399">
    <property type="entry name" value="SLR8030 PROTEIN"/>
    <property type="match status" value="1"/>
</dbReference>
<evidence type="ECO:0000313" key="2">
    <source>
        <dbReference type="EMBL" id="GGA12700.1"/>
    </source>
</evidence>
<dbReference type="EMBL" id="BMHE01000067">
    <property type="protein sequence ID" value="GGA12700.1"/>
    <property type="molecule type" value="Genomic_DNA"/>
</dbReference>
<dbReference type="NCBIfam" id="TIGR01409">
    <property type="entry name" value="TAT_signal_seq"/>
    <property type="match status" value="1"/>
</dbReference>
<dbReference type="Gene3D" id="2.120.10.30">
    <property type="entry name" value="TolB, C-terminal domain"/>
    <property type="match status" value="1"/>
</dbReference>
<gene>
    <name evidence="2" type="ORF">GCM10008018_67160</name>
</gene>
<dbReference type="InterPro" id="IPR019546">
    <property type="entry name" value="TAT_signal_bac_arc"/>
</dbReference>
<reference evidence="3" key="1">
    <citation type="journal article" date="2019" name="Int. J. Syst. Evol. Microbiol.">
        <title>The Global Catalogue of Microorganisms (GCM) 10K type strain sequencing project: providing services to taxonomists for standard genome sequencing and annotation.</title>
        <authorList>
            <consortium name="The Broad Institute Genomics Platform"/>
            <consortium name="The Broad Institute Genome Sequencing Center for Infectious Disease"/>
            <person name="Wu L."/>
            <person name="Ma J."/>
        </authorList>
    </citation>
    <scope>NUCLEOTIDE SEQUENCE [LARGE SCALE GENOMIC DNA]</scope>
    <source>
        <strain evidence="3">CGMCC 1.15043</strain>
    </source>
</reference>
<accession>A0ABQ1FH78</accession>
<dbReference type="Pfam" id="PF05787">
    <property type="entry name" value="PhoX"/>
    <property type="match status" value="1"/>
</dbReference>
<feature type="chain" id="PRO_5045671521" description="DUF839 domain-containing protein" evidence="1">
    <location>
        <begin position="21"/>
        <end position="551"/>
    </location>
</feature>
<evidence type="ECO:0000256" key="1">
    <source>
        <dbReference type="SAM" id="SignalP"/>
    </source>
</evidence>
<dbReference type="RefSeq" id="WP_189020113.1">
    <property type="nucleotide sequence ID" value="NZ_BMHE01000067.1"/>
</dbReference>
<feature type="signal peptide" evidence="1">
    <location>
        <begin position="1"/>
        <end position="20"/>
    </location>
</feature>
<evidence type="ECO:0008006" key="4">
    <source>
        <dbReference type="Google" id="ProtNLM"/>
    </source>
</evidence>